<evidence type="ECO:0000256" key="3">
    <source>
        <dbReference type="ARBA" id="ARBA00022723"/>
    </source>
</evidence>
<gene>
    <name evidence="12" type="primary">rbsK_2</name>
    <name evidence="10" type="synonym">deoK</name>
    <name evidence="12" type="ORF">RT761_02389</name>
</gene>
<comment type="catalytic activity">
    <reaction evidence="10">
        <text>2-deoxy-D-ribose + ATP = 2-deoxy-D-ribose 5-phosphate + ADP + H(+)</text>
        <dbReference type="Rhea" id="RHEA:30871"/>
        <dbReference type="ChEBI" id="CHEBI:15378"/>
        <dbReference type="ChEBI" id="CHEBI:30616"/>
        <dbReference type="ChEBI" id="CHEBI:62877"/>
        <dbReference type="ChEBI" id="CHEBI:90761"/>
        <dbReference type="ChEBI" id="CHEBI:456216"/>
        <dbReference type="EC" id="2.7.1.229"/>
    </reaction>
</comment>
<comment type="similarity">
    <text evidence="10">Belongs to the carbohydrate kinase PfkB family. Deoxyribokinase subfamily.</text>
</comment>
<feature type="binding site" evidence="10">
    <location>
        <begin position="258"/>
        <end position="259"/>
    </location>
    <ligand>
        <name>ATP</name>
        <dbReference type="ChEBI" id="CHEBI:30616"/>
    </ligand>
</feature>
<name>A0A7T1ANH6_ATRLM</name>
<comment type="subunit">
    <text evidence="10">Homodimer.</text>
</comment>
<sequence>MHSHQSQYKVAMIGSNMMDLITYYDDSFPKVGETIFGKDFEIGFGGKGANQAVAIAKLGGNPFVVTAVGNDLFGPLVKENFKNQGIDTTWIKTVDGKTSGVAPIFVDKNGYNSIFIIPGANSYLEPEDIFQIKSVLTEMSFFLLQLEIKLDTVYAVLDLAHELGKKVILNPAPARNLDWKYLEGIYLFAPNETELHTLTGVNTSSRDDILKGAHLLLEKGVQNVLVTLGEKGSLLVNNTINRSFPAYPVKSIDTTGAGDAFIGALVHFLCQGKGLEESIDKASGYAALSTTQRGTQKSFTDRETFEHWFSQQPKEKDL</sequence>
<dbReference type="RefSeq" id="WP_218111642.1">
    <property type="nucleotide sequence ID" value="NZ_CP065383.1"/>
</dbReference>
<organism evidence="12 13">
    <name type="scientific">Atribacter laminatus</name>
    <dbReference type="NCBI Taxonomy" id="2847778"/>
    <lineage>
        <taxon>Bacteria</taxon>
        <taxon>Pseudomonadati</taxon>
        <taxon>Atribacterota</taxon>
        <taxon>Atribacteria</taxon>
        <taxon>Atribacterales</taxon>
        <taxon>Atribacteraceae</taxon>
        <taxon>Atribacter</taxon>
    </lineage>
</organism>
<dbReference type="InterPro" id="IPR029056">
    <property type="entry name" value="Ribokinase-like"/>
</dbReference>
<evidence type="ECO:0000256" key="7">
    <source>
        <dbReference type="ARBA" id="ARBA00022842"/>
    </source>
</evidence>
<dbReference type="Gene3D" id="3.40.1190.20">
    <property type="match status" value="1"/>
</dbReference>
<comment type="cofactor">
    <cofactor evidence="10">
        <name>Mg(2+)</name>
        <dbReference type="ChEBI" id="CHEBI:18420"/>
    </cofactor>
</comment>
<feature type="binding site" evidence="10">
    <location>
        <position position="255"/>
    </location>
    <ligand>
        <name>K(+)</name>
        <dbReference type="ChEBI" id="CHEBI:29103"/>
    </ligand>
</feature>
<dbReference type="InterPro" id="IPR002139">
    <property type="entry name" value="Ribo/fructo_kinase"/>
</dbReference>
<dbReference type="CDD" id="cd01174">
    <property type="entry name" value="ribokinase"/>
    <property type="match status" value="1"/>
</dbReference>
<evidence type="ECO:0000256" key="9">
    <source>
        <dbReference type="ARBA" id="ARBA00023277"/>
    </source>
</evidence>
<dbReference type="GO" id="GO:0046872">
    <property type="term" value="F:metal ion binding"/>
    <property type="evidence" value="ECO:0007669"/>
    <property type="project" value="UniProtKB-KW"/>
</dbReference>
<dbReference type="SUPFAM" id="SSF53613">
    <property type="entry name" value="Ribokinase-like"/>
    <property type="match status" value="1"/>
</dbReference>
<reference evidence="12 13" key="1">
    <citation type="journal article" date="2021" name="Nat. Commun.">
        <title>Isolation of a member of the candidate phylum Atribacteria reveals a unique cell membrane structure.</title>
        <authorList>
            <person name="Taiki K."/>
            <person name="Nobu M.K."/>
            <person name="Kusada H."/>
            <person name="Meng X.-Y."/>
            <person name="Hosoki N."/>
            <person name="Uematsu K."/>
            <person name="Yoshioka H."/>
            <person name="Kamagata Y."/>
            <person name="Tamaki H."/>
        </authorList>
    </citation>
    <scope>NUCLEOTIDE SEQUENCE [LARGE SCALE GENOMIC DNA]</scope>
    <source>
        <strain evidence="12 13">RT761</strain>
    </source>
</reference>
<dbReference type="InterPro" id="IPR011877">
    <property type="entry name" value="Ribokinase"/>
</dbReference>
<dbReference type="UniPathway" id="UPA00916">
    <property type="reaction ID" value="UER00889"/>
</dbReference>
<evidence type="ECO:0000313" key="13">
    <source>
        <dbReference type="Proteomes" id="UP000594463"/>
    </source>
</evidence>
<evidence type="ECO:0000256" key="2">
    <source>
        <dbReference type="ARBA" id="ARBA00022679"/>
    </source>
</evidence>
<evidence type="ECO:0000256" key="6">
    <source>
        <dbReference type="ARBA" id="ARBA00022840"/>
    </source>
</evidence>
<evidence type="ECO:0000256" key="1">
    <source>
        <dbReference type="ARBA" id="ARBA00005380"/>
    </source>
</evidence>
<keyword evidence="13" id="KW-1185">Reference proteome</keyword>
<keyword evidence="7 10" id="KW-0460">Magnesium</keyword>
<feature type="binding site" evidence="10">
    <location>
        <begin position="46"/>
        <end position="50"/>
    </location>
    <ligand>
        <name>substrate</name>
    </ligand>
</feature>
<keyword evidence="4 10" id="KW-0547">Nucleotide-binding</keyword>
<feature type="domain" description="Carbohydrate kinase PfkB" evidence="11">
    <location>
        <begin position="9"/>
        <end position="299"/>
    </location>
</feature>
<comment type="function">
    <text evidence="10">Catalyzes the ATP-dependent phosphorylation of 2-deoxy-D-ribose to 2-deoxy-D-ribose 5-phosphate (dRib-5P), allowing the use of deoxyribose as the sole carbon source.</text>
</comment>
<feature type="binding site" evidence="10">
    <location>
        <position position="298"/>
    </location>
    <ligand>
        <name>K(+)</name>
        <dbReference type="ChEBI" id="CHEBI:29103"/>
    </ligand>
</feature>
<dbReference type="PROSITE" id="PS00584">
    <property type="entry name" value="PFKB_KINASES_2"/>
    <property type="match status" value="1"/>
</dbReference>
<comment type="caution">
    <text evidence="10">Lacks conserved residue(s) required for the propagation of feature annotation.</text>
</comment>
<keyword evidence="5 10" id="KW-0418">Kinase</keyword>
<dbReference type="PROSITE" id="PS00583">
    <property type="entry name" value="PFKB_KINASES_1"/>
    <property type="match status" value="1"/>
</dbReference>
<dbReference type="PANTHER" id="PTHR10584:SF166">
    <property type="entry name" value="RIBOKINASE"/>
    <property type="match status" value="1"/>
</dbReference>
<proteinExistence type="inferred from homology"/>
<feature type="binding site" evidence="10">
    <location>
        <begin position="227"/>
        <end position="232"/>
    </location>
    <ligand>
        <name>ATP</name>
        <dbReference type="ChEBI" id="CHEBI:30616"/>
    </ligand>
</feature>
<feature type="binding site" evidence="10">
    <location>
        <position position="253"/>
    </location>
    <ligand>
        <name>K(+)</name>
        <dbReference type="ChEBI" id="CHEBI:29103"/>
    </ligand>
</feature>
<dbReference type="GO" id="GO:0005524">
    <property type="term" value="F:ATP binding"/>
    <property type="evidence" value="ECO:0007669"/>
    <property type="project" value="UniProtKB-UniRule"/>
</dbReference>
<feature type="binding site" evidence="10">
    <location>
        <begin position="17"/>
        <end position="19"/>
    </location>
    <ligand>
        <name>substrate</name>
    </ligand>
</feature>
<dbReference type="PANTHER" id="PTHR10584">
    <property type="entry name" value="SUGAR KINASE"/>
    <property type="match status" value="1"/>
</dbReference>
<dbReference type="EC" id="2.7.1.229" evidence="10"/>
<evidence type="ECO:0000256" key="8">
    <source>
        <dbReference type="ARBA" id="ARBA00022958"/>
    </source>
</evidence>
<dbReference type="AlphaFoldDB" id="A0A7T1ANH6"/>
<accession>A0A7T1ANH6</accession>
<evidence type="ECO:0000313" key="12">
    <source>
        <dbReference type="EMBL" id="QPM69161.1"/>
    </source>
</evidence>
<evidence type="ECO:0000259" key="11">
    <source>
        <dbReference type="Pfam" id="PF00294"/>
    </source>
</evidence>
<dbReference type="Pfam" id="PF00294">
    <property type="entry name" value="PfkB"/>
    <property type="match status" value="1"/>
</dbReference>
<comment type="similarity">
    <text evidence="1">Belongs to the carbohydrate kinase pfkB family.</text>
</comment>
<dbReference type="EMBL" id="CP065383">
    <property type="protein sequence ID" value="QPM69161.1"/>
    <property type="molecule type" value="Genomic_DNA"/>
</dbReference>
<keyword evidence="3 10" id="KW-0479">Metal-binding</keyword>
<feature type="binding site" evidence="10">
    <location>
        <position position="147"/>
    </location>
    <ligand>
        <name>substrate</name>
    </ligand>
</feature>
<comment type="subcellular location">
    <subcellularLocation>
        <location evidence="10">Cytoplasm</location>
    </subcellularLocation>
</comment>
<dbReference type="InterPro" id="IPR002173">
    <property type="entry name" value="Carboh/pur_kinase_PfkB_CS"/>
</dbReference>
<evidence type="ECO:0000256" key="10">
    <source>
        <dbReference type="HAMAP-Rule" id="MF_01987"/>
    </source>
</evidence>
<feature type="binding site" evidence="10">
    <location>
        <position position="191"/>
    </location>
    <ligand>
        <name>ATP</name>
        <dbReference type="ChEBI" id="CHEBI:30616"/>
    </ligand>
</feature>
<dbReference type="Proteomes" id="UP000594463">
    <property type="component" value="Chromosome"/>
</dbReference>
<protein>
    <recommendedName>
        <fullName evidence="10">Deoxyribokinase</fullName>
        <shortName evidence="10">dRK</shortName>
        <ecNumber evidence="10">2.7.1.229</ecNumber>
    </recommendedName>
    <alternativeName>
        <fullName evidence="10">ATP:2-deoxy-D-ribose 5-phosphotransferase</fullName>
    </alternativeName>
</protein>
<keyword evidence="2 10" id="KW-0808">Transferase</keyword>
<feature type="site" description="Important for substrate specificity" evidence="10">
    <location>
        <position position="17"/>
    </location>
</feature>
<evidence type="ECO:0000256" key="5">
    <source>
        <dbReference type="ARBA" id="ARBA00022777"/>
    </source>
</evidence>
<dbReference type="GO" id="GO:0004747">
    <property type="term" value="F:ribokinase activity"/>
    <property type="evidence" value="ECO:0007669"/>
    <property type="project" value="UniProtKB-UniRule"/>
</dbReference>
<dbReference type="GO" id="GO:0019303">
    <property type="term" value="P:D-ribose catabolic process"/>
    <property type="evidence" value="ECO:0007669"/>
    <property type="project" value="UniProtKB-UniPathway"/>
</dbReference>
<keyword evidence="8 10" id="KW-0630">Potassium</keyword>
<dbReference type="KEGG" id="alam:RT761_02389"/>
<dbReference type="InterPro" id="IPR011611">
    <property type="entry name" value="PfkB_dom"/>
</dbReference>
<dbReference type="PRINTS" id="PR00990">
    <property type="entry name" value="RIBOKINASE"/>
</dbReference>
<feature type="binding site" evidence="10">
    <location>
        <position position="259"/>
    </location>
    <ligand>
        <name>substrate</name>
    </ligand>
</feature>
<feature type="active site" description="Proton acceptor" evidence="10">
    <location>
        <position position="259"/>
    </location>
</feature>
<dbReference type="NCBIfam" id="TIGR02152">
    <property type="entry name" value="D_ribokin_bact"/>
    <property type="match status" value="1"/>
</dbReference>
<feature type="binding site" evidence="10">
    <location>
        <position position="294"/>
    </location>
    <ligand>
        <name>K(+)</name>
        <dbReference type="ChEBI" id="CHEBI:29103"/>
    </ligand>
</feature>
<feature type="binding site" evidence="10">
    <location>
        <position position="289"/>
    </location>
    <ligand>
        <name>K(+)</name>
        <dbReference type="ChEBI" id="CHEBI:29103"/>
    </ligand>
</feature>
<keyword evidence="9 10" id="KW-0119">Carbohydrate metabolism</keyword>
<keyword evidence="6 10" id="KW-0067">ATP-binding</keyword>
<dbReference type="GO" id="GO:0005829">
    <property type="term" value="C:cytosol"/>
    <property type="evidence" value="ECO:0007669"/>
    <property type="project" value="TreeGrafter"/>
</dbReference>
<keyword evidence="10" id="KW-0963">Cytoplasm</keyword>
<dbReference type="HAMAP" id="MF_01987">
    <property type="entry name" value="Ribokinase"/>
    <property type="match status" value="1"/>
</dbReference>
<feature type="binding site" evidence="10">
    <location>
        <position position="292"/>
    </location>
    <ligand>
        <name>K(+)</name>
        <dbReference type="ChEBI" id="CHEBI:29103"/>
    </ligand>
</feature>
<evidence type="ECO:0000256" key="4">
    <source>
        <dbReference type="ARBA" id="ARBA00022741"/>
    </source>
</evidence>